<dbReference type="Proteomes" id="UP000504606">
    <property type="component" value="Unplaced"/>
</dbReference>
<reference evidence="3 4" key="1">
    <citation type="submission" date="2025-04" db="UniProtKB">
        <authorList>
            <consortium name="RefSeq"/>
        </authorList>
    </citation>
    <scope>IDENTIFICATION</scope>
    <source>
        <tissue evidence="3 4">Whole organism</tissue>
    </source>
</reference>
<dbReference type="SUPFAM" id="SSF81383">
    <property type="entry name" value="F-box domain"/>
    <property type="match status" value="1"/>
</dbReference>
<name>A0A9C6WQR2_FRAOC</name>
<dbReference type="SMART" id="SM00256">
    <property type="entry name" value="FBOX"/>
    <property type="match status" value="1"/>
</dbReference>
<dbReference type="Pfam" id="PF12937">
    <property type="entry name" value="F-box-like"/>
    <property type="match status" value="1"/>
</dbReference>
<dbReference type="PROSITE" id="PS50181">
    <property type="entry name" value="FBOX"/>
    <property type="match status" value="1"/>
</dbReference>
<evidence type="ECO:0000259" key="1">
    <source>
        <dbReference type="PROSITE" id="PS50181"/>
    </source>
</evidence>
<feature type="domain" description="F-box" evidence="1">
    <location>
        <begin position="1"/>
        <end position="44"/>
    </location>
</feature>
<evidence type="ECO:0000313" key="3">
    <source>
        <dbReference type="RefSeq" id="XP_052124741.1"/>
    </source>
</evidence>
<dbReference type="CDD" id="cd09917">
    <property type="entry name" value="F-box_SF"/>
    <property type="match status" value="1"/>
</dbReference>
<keyword evidence="2" id="KW-1185">Reference proteome</keyword>
<dbReference type="RefSeq" id="XP_052124742.1">
    <property type="nucleotide sequence ID" value="XM_052268782.1"/>
</dbReference>
<organism evidence="2 4">
    <name type="scientific">Frankliniella occidentalis</name>
    <name type="common">Western flower thrips</name>
    <name type="synonym">Euthrips occidentalis</name>
    <dbReference type="NCBI Taxonomy" id="133901"/>
    <lineage>
        <taxon>Eukaryota</taxon>
        <taxon>Metazoa</taxon>
        <taxon>Ecdysozoa</taxon>
        <taxon>Arthropoda</taxon>
        <taxon>Hexapoda</taxon>
        <taxon>Insecta</taxon>
        <taxon>Pterygota</taxon>
        <taxon>Neoptera</taxon>
        <taxon>Paraneoptera</taxon>
        <taxon>Thysanoptera</taxon>
        <taxon>Terebrantia</taxon>
        <taxon>Thripoidea</taxon>
        <taxon>Thripidae</taxon>
        <taxon>Frankliniella</taxon>
    </lineage>
</organism>
<dbReference type="RefSeq" id="XP_052124741.1">
    <property type="nucleotide sequence ID" value="XM_052268781.1"/>
</dbReference>
<evidence type="ECO:0000313" key="2">
    <source>
        <dbReference type="Proteomes" id="UP000504606"/>
    </source>
</evidence>
<dbReference type="InterPro" id="IPR036047">
    <property type="entry name" value="F-box-like_dom_sf"/>
</dbReference>
<dbReference type="KEGG" id="foc:113206776"/>
<dbReference type="AlphaFoldDB" id="A0A9C6WQR2"/>
<evidence type="ECO:0000313" key="4">
    <source>
        <dbReference type="RefSeq" id="XP_052124742.1"/>
    </source>
</evidence>
<dbReference type="Gene3D" id="1.20.1280.50">
    <property type="match status" value="1"/>
</dbReference>
<accession>A0A9C6WQR2</accession>
<sequence length="446" mass="48889">MDRLPDDALLEVLKRLDVADLLACRLVCKRLAALALHPDAWRHRHVVESGCLCPTLRLAPCLARLEVKVRSRRLTLKGRCTQEYATTCCAAAQLHLTVEDYSEEDAALIIRRQGLLGRLKRLEVTWRDSSIALDDSVLLTAVASTSGLHVLRVRLRFMPSNKTDMSILTKNLLSIAVPCSIREFECGGPGGPGTIEPFVNYVLERHAAALETVDLLPDWCWTWGRNSSVSTSTAAQLAGLPKLRSLACHLFPEVTACKTLRFLKLGLLKGSGLVQGLFRHVEQLQEVALSMVYTELSQSDVLSETILALTGSHLKSLMVAYETTDAAPVAHNDRWSQALLSVLPLLPALQDLAVSWPTDQLLRGINPITSPALRRLILSCPERTGACPQALVHTGAVRDLFSANPSVCVGVRPPCPGVCNCMECVGVGSLEEYYDYMYDVVSLSLM</sequence>
<protein>
    <submittedName>
        <fullName evidence="3 4">Uncharacterized protein LOC113206776</fullName>
    </submittedName>
</protein>
<gene>
    <name evidence="3 4" type="primary">LOC113206776</name>
</gene>
<dbReference type="SUPFAM" id="SSF52047">
    <property type="entry name" value="RNI-like"/>
    <property type="match status" value="1"/>
</dbReference>
<dbReference type="GeneID" id="113206776"/>
<dbReference type="InterPro" id="IPR001810">
    <property type="entry name" value="F-box_dom"/>
</dbReference>
<proteinExistence type="predicted"/>